<dbReference type="Pfam" id="PF13456">
    <property type="entry name" value="RVT_3"/>
    <property type="match status" value="1"/>
</dbReference>
<name>A0A6H1TYK5_9CYAN</name>
<reference evidence="3 4" key="1">
    <citation type="submission" date="2020-04" db="EMBL/GenBank/DDBJ databases">
        <authorList>
            <person name="Basu S."/>
            <person name="Maruthanayagam V."/>
            <person name="Chakraborty S."/>
            <person name="Pramanik A."/>
            <person name="Mukherjee J."/>
            <person name="Brink B."/>
        </authorList>
    </citation>
    <scope>NUCLEOTIDE SEQUENCE [LARGE SCALE GENOMIC DNA]</scope>
    <source>
        <strain evidence="3 4">AP17</strain>
    </source>
</reference>
<dbReference type="InterPro" id="IPR002156">
    <property type="entry name" value="RNaseH_domain"/>
</dbReference>
<dbReference type="GO" id="GO:0003676">
    <property type="term" value="F:nucleic acid binding"/>
    <property type="evidence" value="ECO:0007669"/>
    <property type="project" value="InterPro"/>
</dbReference>
<proteinExistence type="predicted"/>
<accession>A0A6H1TYK5</accession>
<dbReference type="CDD" id="cd09279">
    <property type="entry name" value="RNase_HI_like"/>
    <property type="match status" value="1"/>
</dbReference>
<dbReference type="Proteomes" id="UP000500857">
    <property type="component" value="Chromosome"/>
</dbReference>
<dbReference type="FunFam" id="3.30.420.10:FF:000076">
    <property type="entry name" value="RBR-type E3 ubiquitin transferase"/>
    <property type="match status" value="1"/>
</dbReference>
<dbReference type="PANTHER" id="PTHR46387">
    <property type="entry name" value="POLYNUCLEOTIDYL TRANSFERASE, RIBONUCLEASE H-LIKE SUPERFAMILY PROTEIN"/>
    <property type="match status" value="1"/>
</dbReference>
<dbReference type="PROSITE" id="PS50879">
    <property type="entry name" value="RNASE_H_1"/>
    <property type="match status" value="1"/>
</dbReference>
<keyword evidence="4" id="KW-1185">Reference proteome</keyword>
<dbReference type="SUPFAM" id="SSF53098">
    <property type="entry name" value="Ribonuclease H-like"/>
    <property type="match status" value="1"/>
</dbReference>
<dbReference type="EMBL" id="CP051167">
    <property type="protein sequence ID" value="QIZ71682.1"/>
    <property type="molecule type" value="Genomic_DNA"/>
</dbReference>
<evidence type="ECO:0000313" key="4">
    <source>
        <dbReference type="Proteomes" id="UP000500857"/>
    </source>
</evidence>
<dbReference type="KEGG" id="oxy:HCG48_14730"/>
<dbReference type="Gene3D" id="3.30.420.10">
    <property type="entry name" value="Ribonuclease H-like superfamily/Ribonuclease H"/>
    <property type="match status" value="1"/>
</dbReference>
<evidence type="ECO:0000313" key="3">
    <source>
        <dbReference type="EMBL" id="QIZ71682.1"/>
    </source>
</evidence>
<evidence type="ECO:0000256" key="1">
    <source>
        <dbReference type="SAM" id="MobiDB-lite"/>
    </source>
</evidence>
<feature type="domain" description="RNase H type-1" evidence="2">
    <location>
        <begin position="1"/>
        <end position="131"/>
    </location>
</feature>
<dbReference type="GO" id="GO:0004523">
    <property type="term" value="F:RNA-DNA hybrid ribonuclease activity"/>
    <property type="evidence" value="ECO:0007669"/>
    <property type="project" value="InterPro"/>
</dbReference>
<evidence type="ECO:0000259" key="2">
    <source>
        <dbReference type="PROSITE" id="PS50879"/>
    </source>
</evidence>
<organism evidence="3 4">
    <name type="scientific">Oxynema aestuarii AP17</name>
    <dbReference type="NCBI Taxonomy" id="2064643"/>
    <lineage>
        <taxon>Bacteria</taxon>
        <taxon>Bacillati</taxon>
        <taxon>Cyanobacteriota</taxon>
        <taxon>Cyanophyceae</taxon>
        <taxon>Oscillatoriophycideae</taxon>
        <taxon>Oscillatoriales</taxon>
        <taxon>Oscillatoriaceae</taxon>
        <taxon>Oxynema</taxon>
        <taxon>Oxynema aestuarii</taxon>
    </lineage>
</organism>
<dbReference type="AlphaFoldDB" id="A0A6H1TYK5"/>
<protein>
    <submittedName>
        <fullName evidence="3">Ribonuclease HI family protein</fullName>
    </submittedName>
</protein>
<sequence>MHVTIYSDGASRKNPGPAGAGAVLVDEEGNVLEELAKYLGIATNNQAEYQGAILGLEKALEMGVKRVKLRADSQLMIRQIRGEYRVKNPALKPLYDRVMMLLSRFEGYDPPEHIRREQNREADAQANRAIDEYERDRQEAS</sequence>
<gene>
    <name evidence="3" type="ORF">HCG48_14730</name>
</gene>
<dbReference type="InterPro" id="IPR036397">
    <property type="entry name" value="RNaseH_sf"/>
</dbReference>
<dbReference type="PANTHER" id="PTHR46387:SF2">
    <property type="entry name" value="RIBONUCLEASE HI"/>
    <property type="match status" value="1"/>
</dbReference>
<dbReference type="InterPro" id="IPR012337">
    <property type="entry name" value="RNaseH-like_sf"/>
</dbReference>
<feature type="region of interest" description="Disordered" evidence="1">
    <location>
        <begin position="115"/>
        <end position="141"/>
    </location>
</feature>